<organism evidence="16 17">
    <name type="scientific">Boudabousia tangfeifanii</name>
    <dbReference type="NCBI Taxonomy" id="1912795"/>
    <lineage>
        <taxon>Bacteria</taxon>
        <taxon>Bacillati</taxon>
        <taxon>Actinomycetota</taxon>
        <taxon>Actinomycetes</taxon>
        <taxon>Actinomycetales</taxon>
        <taxon>Actinomycetaceae</taxon>
        <taxon>Boudabousia</taxon>
    </lineage>
</organism>
<keyword evidence="8" id="KW-0285">Flavoprotein</keyword>
<accession>A0A1D9MKF0</accession>
<comment type="catalytic activity">
    <reaction evidence="13">
        <text>(S)-dihydroorotate + a quinone = orotate + a quinol</text>
        <dbReference type="Rhea" id="RHEA:30187"/>
        <dbReference type="ChEBI" id="CHEBI:24646"/>
        <dbReference type="ChEBI" id="CHEBI:30839"/>
        <dbReference type="ChEBI" id="CHEBI:30864"/>
        <dbReference type="ChEBI" id="CHEBI:132124"/>
        <dbReference type="EC" id="1.3.5.2"/>
    </reaction>
</comment>
<dbReference type="GO" id="GO:0006207">
    <property type="term" value="P:'de novo' pyrimidine nucleobase biosynthetic process"/>
    <property type="evidence" value="ECO:0007669"/>
    <property type="project" value="UniProtKB-UniRule"/>
</dbReference>
<evidence type="ECO:0000256" key="13">
    <source>
        <dbReference type="ARBA" id="ARBA00048639"/>
    </source>
</evidence>
<dbReference type="OrthoDB" id="9802377at2"/>
<comment type="function">
    <text evidence="2">Catalyzes the conversion of dihydroorotate to orotate with quinone as electron acceptor.</text>
</comment>
<evidence type="ECO:0000256" key="2">
    <source>
        <dbReference type="ARBA" id="ARBA00003125"/>
    </source>
</evidence>
<keyword evidence="12" id="KW-0472">Membrane</keyword>
<dbReference type="PANTHER" id="PTHR48109:SF4">
    <property type="entry name" value="DIHYDROOROTATE DEHYDROGENASE (QUINONE), MITOCHONDRIAL"/>
    <property type="match status" value="1"/>
</dbReference>
<evidence type="ECO:0000256" key="11">
    <source>
        <dbReference type="ARBA" id="ARBA00023002"/>
    </source>
</evidence>
<dbReference type="NCBIfam" id="NF003652">
    <property type="entry name" value="PRK05286.2-5"/>
    <property type="match status" value="1"/>
</dbReference>
<dbReference type="InterPro" id="IPR001295">
    <property type="entry name" value="Dihydroorotate_DH_CS"/>
</dbReference>
<evidence type="ECO:0000256" key="1">
    <source>
        <dbReference type="ARBA" id="ARBA00001917"/>
    </source>
</evidence>
<dbReference type="Proteomes" id="UP000176288">
    <property type="component" value="Chromosome"/>
</dbReference>
<proteinExistence type="inferred from homology"/>
<evidence type="ECO:0000256" key="8">
    <source>
        <dbReference type="ARBA" id="ARBA00022630"/>
    </source>
</evidence>
<keyword evidence="17" id="KW-1185">Reference proteome</keyword>
<dbReference type="GO" id="GO:0005886">
    <property type="term" value="C:plasma membrane"/>
    <property type="evidence" value="ECO:0007669"/>
    <property type="project" value="TreeGrafter"/>
</dbReference>
<evidence type="ECO:0000313" key="17">
    <source>
        <dbReference type="Proteomes" id="UP000176288"/>
    </source>
</evidence>
<dbReference type="UniPathway" id="UPA00070">
    <property type="reaction ID" value="UER00946"/>
</dbReference>
<dbReference type="SUPFAM" id="SSF51395">
    <property type="entry name" value="FMN-linked oxidoreductases"/>
    <property type="match status" value="1"/>
</dbReference>
<evidence type="ECO:0000256" key="5">
    <source>
        <dbReference type="ARBA" id="ARBA00005359"/>
    </source>
</evidence>
<dbReference type="InterPro" id="IPR050074">
    <property type="entry name" value="DHO_dehydrogenase"/>
</dbReference>
<evidence type="ECO:0000256" key="3">
    <source>
        <dbReference type="ARBA" id="ARBA00004370"/>
    </source>
</evidence>
<evidence type="ECO:0000256" key="4">
    <source>
        <dbReference type="ARBA" id="ARBA00005161"/>
    </source>
</evidence>
<keyword evidence="11" id="KW-0560">Oxidoreductase</keyword>
<evidence type="ECO:0000256" key="14">
    <source>
        <dbReference type="NCBIfam" id="TIGR01036"/>
    </source>
</evidence>
<dbReference type="Gene3D" id="3.20.20.70">
    <property type="entry name" value="Aldolase class I"/>
    <property type="match status" value="1"/>
</dbReference>
<evidence type="ECO:0000259" key="15">
    <source>
        <dbReference type="Pfam" id="PF01180"/>
    </source>
</evidence>
<dbReference type="RefSeq" id="WP_071164164.1">
    <property type="nucleotide sequence ID" value="NZ_CP017812.1"/>
</dbReference>
<dbReference type="InterPro" id="IPR005720">
    <property type="entry name" value="Dihydroorotate_DH_cat"/>
</dbReference>
<dbReference type="GO" id="GO:0005737">
    <property type="term" value="C:cytoplasm"/>
    <property type="evidence" value="ECO:0007669"/>
    <property type="project" value="InterPro"/>
</dbReference>
<reference evidence="16 17" key="1">
    <citation type="submission" date="2016-10" db="EMBL/GenBank/DDBJ databases">
        <title>Actinomyces aegypiusis sp. nov., isolated from the Aegypius monachus in Qinghai Tibet Plateau China.</title>
        <authorList>
            <person name="Wang Y."/>
        </authorList>
    </citation>
    <scope>NUCLEOTIDE SEQUENCE [LARGE SCALE GENOMIC DNA]</scope>
    <source>
        <strain evidence="16 17">VUL4_3</strain>
    </source>
</reference>
<evidence type="ECO:0000256" key="7">
    <source>
        <dbReference type="ARBA" id="ARBA00018366"/>
    </source>
</evidence>
<dbReference type="PANTHER" id="PTHR48109">
    <property type="entry name" value="DIHYDROOROTATE DEHYDROGENASE (QUINONE), MITOCHONDRIAL-RELATED"/>
    <property type="match status" value="1"/>
</dbReference>
<sequence length="345" mass="37951">MYSQFFRYVLVHTDAEWIHRLTIKSLKAVSACAPLERFLSSRFSNRVRIVPKPTYGEGVFDRPVPSMIGLAAGLDKNAEAMIAFDSFGFGFVEIGTVTAQPQPGNEGPRLWRHPSIDAIRNRMGFNNDGAKQVAKRLAKLRSTVRGRQVVVGANIGKNKVVPASLAAENYAETAKELAPWVDYLVVNVSSPNTPGLRDLQAVAELEPILQAVKTTADRAAKRDLPVFVKIAPDLADEDIKEICQLVNRTKLRGIVATNTTINHELGEGGLSGRPLTQRAVNVVRQVRHELAADKKIIGVGGIWNEVDALRMIEAGADLLEVYTSFIYQGPGWLARLNQALLKHQK</sequence>
<dbReference type="InterPro" id="IPR013785">
    <property type="entry name" value="Aldolase_TIM"/>
</dbReference>
<feature type="domain" description="Dihydroorotate dehydrogenase catalytic" evidence="15">
    <location>
        <begin position="66"/>
        <end position="341"/>
    </location>
</feature>
<evidence type="ECO:0000256" key="9">
    <source>
        <dbReference type="ARBA" id="ARBA00022643"/>
    </source>
</evidence>
<dbReference type="KEGG" id="avu:BK816_04830"/>
<keyword evidence="9" id="KW-0288">FMN</keyword>
<dbReference type="EMBL" id="CP017812">
    <property type="protein sequence ID" value="AOZ72698.1"/>
    <property type="molecule type" value="Genomic_DNA"/>
</dbReference>
<dbReference type="STRING" id="1912795.BK816_04830"/>
<evidence type="ECO:0000256" key="12">
    <source>
        <dbReference type="ARBA" id="ARBA00023136"/>
    </source>
</evidence>
<comment type="pathway">
    <text evidence="4">Pyrimidine metabolism; UMP biosynthesis via de novo pathway; orotate from (S)-dihydroorotate (quinone route): step 1/1.</text>
</comment>
<dbReference type="GO" id="GO:0106430">
    <property type="term" value="F:dihydroorotate dehydrogenase (quinone) activity"/>
    <property type="evidence" value="ECO:0007669"/>
    <property type="project" value="UniProtKB-EC"/>
</dbReference>
<dbReference type="Pfam" id="PF01180">
    <property type="entry name" value="DHO_dh"/>
    <property type="match status" value="1"/>
</dbReference>
<evidence type="ECO:0000256" key="6">
    <source>
        <dbReference type="ARBA" id="ARBA00012791"/>
    </source>
</evidence>
<dbReference type="GO" id="GO:0044205">
    <property type="term" value="P:'de novo' UMP biosynthetic process"/>
    <property type="evidence" value="ECO:0007669"/>
    <property type="project" value="UniProtKB-UniPathway"/>
</dbReference>
<evidence type="ECO:0000256" key="10">
    <source>
        <dbReference type="ARBA" id="ARBA00022975"/>
    </source>
</evidence>
<evidence type="ECO:0000313" key="16">
    <source>
        <dbReference type="EMBL" id="AOZ72698.1"/>
    </source>
</evidence>
<dbReference type="InterPro" id="IPR005719">
    <property type="entry name" value="Dihydroorotate_DH_2"/>
</dbReference>
<gene>
    <name evidence="16" type="ORF">BK816_04830</name>
</gene>
<dbReference type="PROSITE" id="PS00912">
    <property type="entry name" value="DHODEHASE_2"/>
    <property type="match status" value="1"/>
</dbReference>
<name>A0A1D9MKF0_9ACTO</name>
<comment type="cofactor">
    <cofactor evidence="1">
        <name>FMN</name>
        <dbReference type="ChEBI" id="CHEBI:58210"/>
    </cofactor>
</comment>
<dbReference type="CDD" id="cd04738">
    <property type="entry name" value="DHOD_2_like"/>
    <property type="match status" value="1"/>
</dbReference>
<dbReference type="EC" id="1.3.5.2" evidence="6 14"/>
<comment type="similarity">
    <text evidence="5">Belongs to the dihydroorotate dehydrogenase family. Type 2 subfamily.</text>
</comment>
<keyword evidence="10" id="KW-0665">Pyrimidine biosynthesis</keyword>
<dbReference type="AlphaFoldDB" id="A0A1D9MKF0"/>
<protein>
    <recommendedName>
        <fullName evidence="7 14">Dihydroorotate dehydrogenase (quinone)</fullName>
        <ecNumber evidence="6 14">1.3.5.2</ecNumber>
    </recommendedName>
</protein>
<comment type="subcellular location">
    <subcellularLocation>
        <location evidence="3">Membrane</location>
    </subcellularLocation>
</comment>
<dbReference type="NCBIfam" id="TIGR01036">
    <property type="entry name" value="pyrD_sub2"/>
    <property type="match status" value="1"/>
</dbReference>
<dbReference type="PROSITE" id="PS00911">
    <property type="entry name" value="DHODEHASE_1"/>
    <property type="match status" value="1"/>
</dbReference>